<reference evidence="4" key="1">
    <citation type="submission" date="2019-10" db="EMBL/GenBank/DDBJ databases">
        <authorList>
            <person name="Zhang R."/>
            <person name="Pan Y."/>
            <person name="Wang J."/>
            <person name="Ma R."/>
            <person name="Yu S."/>
        </authorList>
    </citation>
    <scope>NUCLEOTIDE SEQUENCE</scope>
    <source>
        <strain evidence="4">LA-IB0</strain>
        <tissue evidence="4">Leaf</tissue>
    </source>
</reference>
<feature type="region of interest" description="Disordered" evidence="2">
    <location>
        <begin position="547"/>
        <end position="569"/>
    </location>
</feature>
<sequence>MDHFEHLVVSTNLLNVGADEDDPQFNMDNIKAFTLVGKVVSEKTFNTGAIKNTLLKAWNCRKKVTCNDLEDGMMAFVFEDKGDFDKVQNLSPWSFRGQLVVLTHWHPDLALININMECTQFWVQAKNLPARFMTPKMAEMIGNKLGRFIKTDLATESQRWRSALRIRAEMNVTKPLIDSLSIQVKPGVEFMVEIRYERLSDFCFNCGRVGHKFTTCSELLLPLEESVNPPLLRYGSWLKAESTFSINPHSSLAKTQPRIRNQSVGESENPKPQSSQKNTPNTKNTPASVYLDTPGPNQYDDPTTPLSQANTCPPNPTNPDTTHAPKSPLADFSVNAQDMDTTFSEPFLSTITVADKVEVEGQLLPQPSQREHHEIHLGSDLPRPIIIQNLQVISQQINPTPSPCFKMPVPLQRSPMKNLFTDPNPSNRPKRNLLKEFPEVQSKKSKIIYSIPSSTSLLNPISSTLSPCPSHIAFTPSFHLPNPPSPNINHHDIAKNLPVDISHSVTLLNPISSAPLLVGKNNVVINERKPGKWKRLARNRNLWIKMGVSQDEPKNQSSNSCADPAGSQK</sequence>
<dbReference type="PANTHER" id="PTHR31286:SF178">
    <property type="entry name" value="DUF4283 DOMAIN-CONTAINING PROTEIN"/>
    <property type="match status" value="1"/>
</dbReference>
<dbReference type="GO" id="GO:0003676">
    <property type="term" value="F:nucleic acid binding"/>
    <property type="evidence" value="ECO:0007669"/>
    <property type="project" value="InterPro"/>
</dbReference>
<feature type="compositionally biased region" description="Polar residues" evidence="2">
    <location>
        <begin position="300"/>
        <end position="309"/>
    </location>
</feature>
<feature type="compositionally biased region" description="Polar residues" evidence="2">
    <location>
        <begin position="555"/>
        <end position="569"/>
    </location>
</feature>
<dbReference type="InterPro" id="IPR025836">
    <property type="entry name" value="Zn_knuckle_CX2CX4HX4C"/>
</dbReference>
<keyword evidence="1" id="KW-0863">Zinc-finger</keyword>
<name>A0AAV6W1R2_9LAMI</name>
<dbReference type="AlphaFoldDB" id="A0AAV6W1R2"/>
<keyword evidence="5" id="KW-1185">Reference proteome</keyword>
<evidence type="ECO:0000259" key="3">
    <source>
        <dbReference type="PROSITE" id="PS50158"/>
    </source>
</evidence>
<organism evidence="4 5">
    <name type="scientific">Buddleja alternifolia</name>
    <dbReference type="NCBI Taxonomy" id="168488"/>
    <lineage>
        <taxon>Eukaryota</taxon>
        <taxon>Viridiplantae</taxon>
        <taxon>Streptophyta</taxon>
        <taxon>Embryophyta</taxon>
        <taxon>Tracheophyta</taxon>
        <taxon>Spermatophyta</taxon>
        <taxon>Magnoliopsida</taxon>
        <taxon>eudicotyledons</taxon>
        <taxon>Gunneridae</taxon>
        <taxon>Pentapetalae</taxon>
        <taxon>asterids</taxon>
        <taxon>lamiids</taxon>
        <taxon>Lamiales</taxon>
        <taxon>Scrophulariaceae</taxon>
        <taxon>Buddlejeae</taxon>
        <taxon>Buddleja</taxon>
    </lineage>
</organism>
<dbReference type="GO" id="GO:0008270">
    <property type="term" value="F:zinc ion binding"/>
    <property type="evidence" value="ECO:0007669"/>
    <property type="project" value="UniProtKB-KW"/>
</dbReference>
<feature type="domain" description="CCHC-type" evidence="3">
    <location>
        <begin position="203"/>
        <end position="218"/>
    </location>
</feature>
<dbReference type="PANTHER" id="PTHR31286">
    <property type="entry name" value="GLYCINE-RICH CELL WALL STRUCTURAL PROTEIN 1.8-LIKE"/>
    <property type="match status" value="1"/>
</dbReference>
<dbReference type="Proteomes" id="UP000826271">
    <property type="component" value="Unassembled WGS sequence"/>
</dbReference>
<keyword evidence="1" id="KW-0862">Zinc</keyword>
<dbReference type="Pfam" id="PF14392">
    <property type="entry name" value="zf-CCHC_4"/>
    <property type="match status" value="1"/>
</dbReference>
<dbReference type="EMBL" id="WHWC01000019">
    <property type="protein sequence ID" value="KAG8363666.1"/>
    <property type="molecule type" value="Genomic_DNA"/>
</dbReference>
<feature type="compositionally biased region" description="Polar residues" evidence="2">
    <location>
        <begin position="248"/>
        <end position="287"/>
    </location>
</feature>
<comment type="caution">
    <text evidence="4">The sequence shown here is derived from an EMBL/GenBank/DDBJ whole genome shotgun (WGS) entry which is preliminary data.</text>
</comment>
<dbReference type="Pfam" id="PF14111">
    <property type="entry name" value="DUF4283"/>
    <property type="match status" value="1"/>
</dbReference>
<evidence type="ECO:0000313" key="4">
    <source>
        <dbReference type="EMBL" id="KAG8363666.1"/>
    </source>
</evidence>
<accession>A0AAV6W1R2</accession>
<protein>
    <recommendedName>
        <fullName evidence="3">CCHC-type domain-containing protein</fullName>
    </recommendedName>
</protein>
<evidence type="ECO:0000313" key="5">
    <source>
        <dbReference type="Proteomes" id="UP000826271"/>
    </source>
</evidence>
<feature type="region of interest" description="Disordered" evidence="2">
    <location>
        <begin position="248"/>
        <end position="329"/>
    </location>
</feature>
<keyword evidence="1" id="KW-0479">Metal-binding</keyword>
<dbReference type="InterPro" id="IPR040256">
    <property type="entry name" value="At4g02000-like"/>
</dbReference>
<evidence type="ECO:0000256" key="1">
    <source>
        <dbReference type="PROSITE-ProRule" id="PRU00047"/>
    </source>
</evidence>
<gene>
    <name evidence="4" type="ORF">BUALT_Bualt19G0046200</name>
</gene>
<proteinExistence type="predicted"/>
<dbReference type="InterPro" id="IPR001878">
    <property type="entry name" value="Znf_CCHC"/>
</dbReference>
<dbReference type="PROSITE" id="PS50158">
    <property type="entry name" value="ZF_CCHC"/>
    <property type="match status" value="1"/>
</dbReference>
<evidence type="ECO:0000256" key="2">
    <source>
        <dbReference type="SAM" id="MobiDB-lite"/>
    </source>
</evidence>
<dbReference type="InterPro" id="IPR025558">
    <property type="entry name" value="DUF4283"/>
</dbReference>